<keyword evidence="2 7" id="KW-0813">Transport</keyword>
<organism evidence="10 11">
    <name type="scientific">Krasilnikoviella flava</name>
    <dbReference type="NCBI Taxonomy" id="526729"/>
    <lineage>
        <taxon>Bacteria</taxon>
        <taxon>Bacillati</taxon>
        <taxon>Actinomycetota</taxon>
        <taxon>Actinomycetes</taxon>
        <taxon>Micrococcales</taxon>
        <taxon>Promicromonosporaceae</taxon>
        <taxon>Krasilnikoviella</taxon>
    </lineage>
</organism>
<feature type="transmembrane region" description="Helical" evidence="7">
    <location>
        <begin position="303"/>
        <end position="329"/>
    </location>
</feature>
<evidence type="ECO:0000256" key="7">
    <source>
        <dbReference type="RuleBase" id="RU363032"/>
    </source>
</evidence>
<feature type="transmembrane region" description="Helical" evidence="7">
    <location>
        <begin position="111"/>
        <end position="135"/>
    </location>
</feature>
<proteinExistence type="inferred from homology"/>
<sequence>MASQTRSAGPTTPARAAAPPPPAPRRGAGEANDRPRSPEGRARQRRRNLWIYAFLMPTFVLYGIYTIYPIVASYWYSLVEWNGFSSEQTFVGISNYQAVLVDPMFWSSVRITLVFMLVVAPLRIFGAFVLAILLNSPRMPFARFFRTVYFLPVVTTTAIIGVVMRFVLDPGSGPLAALFGVFDLPPVDLLGDSDTALYAAALTYVWKFFGITMIYWLAALQTIPQDVYDAARIDGAGGVRIFRHITLPMLLPFLLIISVLTVEDCFHAFDLMQTMTAGGPFYSTEIIEIYIYRWAFAASIPQLGFASAAAVLFGLLVLVVVAFQAWATFSSQRLQKGRA</sequence>
<evidence type="ECO:0000313" key="11">
    <source>
        <dbReference type="Proteomes" id="UP000189777"/>
    </source>
</evidence>
<dbReference type="InterPro" id="IPR050809">
    <property type="entry name" value="UgpAE/MalFG_permease"/>
</dbReference>
<dbReference type="PANTHER" id="PTHR43227">
    <property type="entry name" value="BLL4140 PROTEIN"/>
    <property type="match status" value="1"/>
</dbReference>
<evidence type="ECO:0000313" key="10">
    <source>
        <dbReference type="EMBL" id="SKC67390.1"/>
    </source>
</evidence>
<evidence type="ECO:0000256" key="5">
    <source>
        <dbReference type="ARBA" id="ARBA00022989"/>
    </source>
</evidence>
<feature type="transmembrane region" description="Helical" evidence="7">
    <location>
        <begin position="196"/>
        <end position="220"/>
    </location>
</feature>
<feature type="transmembrane region" description="Helical" evidence="7">
    <location>
        <begin position="147"/>
        <end position="168"/>
    </location>
</feature>
<keyword evidence="4 7" id="KW-0812">Transmembrane</keyword>
<feature type="compositionally biased region" description="Low complexity" evidence="8">
    <location>
        <begin position="8"/>
        <end position="17"/>
    </location>
</feature>
<dbReference type="Pfam" id="PF00528">
    <property type="entry name" value="BPD_transp_1"/>
    <property type="match status" value="1"/>
</dbReference>
<dbReference type="GO" id="GO:0005886">
    <property type="term" value="C:plasma membrane"/>
    <property type="evidence" value="ECO:0007669"/>
    <property type="project" value="UniProtKB-SubCell"/>
</dbReference>
<dbReference type="GO" id="GO:0055085">
    <property type="term" value="P:transmembrane transport"/>
    <property type="evidence" value="ECO:0007669"/>
    <property type="project" value="InterPro"/>
</dbReference>
<dbReference type="InterPro" id="IPR000515">
    <property type="entry name" value="MetI-like"/>
</dbReference>
<evidence type="ECO:0000256" key="4">
    <source>
        <dbReference type="ARBA" id="ARBA00022692"/>
    </source>
</evidence>
<dbReference type="AlphaFoldDB" id="A0A1T5KUR7"/>
<dbReference type="Proteomes" id="UP000189777">
    <property type="component" value="Unassembled WGS sequence"/>
</dbReference>
<dbReference type="PANTHER" id="PTHR43227:SF11">
    <property type="entry name" value="BLL4140 PROTEIN"/>
    <property type="match status" value="1"/>
</dbReference>
<feature type="domain" description="ABC transmembrane type-1" evidence="9">
    <location>
        <begin position="109"/>
        <end position="324"/>
    </location>
</feature>
<feature type="transmembrane region" description="Helical" evidence="7">
    <location>
        <begin position="241"/>
        <end position="262"/>
    </location>
</feature>
<dbReference type="OrthoDB" id="4053402at2"/>
<evidence type="ECO:0000256" key="2">
    <source>
        <dbReference type="ARBA" id="ARBA00022448"/>
    </source>
</evidence>
<dbReference type="PROSITE" id="PS50928">
    <property type="entry name" value="ABC_TM1"/>
    <property type="match status" value="1"/>
</dbReference>
<evidence type="ECO:0000259" key="9">
    <source>
        <dbReference type="PROSITE" id="PS50928"/>
    </source>
</evidence>
<dbReference type="SUPFAM" id="SSF161098">
    <property type="entry name" value="MetI-like"/>
    <property type="match status" value="1"/>
</dbReference>
<name>A0A1T5KUR7_9MICO</name>
<feature type="region of interest" description="Disordered" evidence="8">
    <location>
        <begin position="1"/>
        <end position="41"/>
    </location>
</feature>
<comment type="similarity">
    <text evidence="7">Belongs to the binding-protein-dependent transport system permease family.</text>
</comment>
<evidence type="ECO:0000256" key="1">
    <source>
        <dbReference type="ARBA" id="ARBA00004651"/>
    </source>
</evidence>
<dbReference type="Gene3D" id="1.10.3720.10">
    <property type="entry name" value="MetI-like"/>
    <property type="match status" value="1"/>
</dbReference>
<dbReference type="InterPro" id="IPR035906">
    <property type="entry name" value="MetI-like_sf"/>
</dbReference>
<protein>
    <submittedName>
        <fullName evidence="10">Carbohydrate ABC transporter membrane protein 1, CUT1 family (TC 3.A.1.1.-)</fullName>
    </submittedName>
</protein>
<keyword evidence="11" id="KW-1185">Reference proteome</keyword>
<dbReference type="EMBL" id="FUZQ01000004">
    <property type="protein sequence ID" value="SKC67390.1"/>
    <property type="molecule type" value="Genomic_DNA"/>
</dbReference>
<reference evidence="10 11" key="1">
    <citation type="submission" date="2017-02" db="EMBL/GenBank/DDBJ databases">
        <authorList>
            <person name="Peterson S.W."/>
        </authorList>
    </citation>
    <scope>NUCLEOTIDE SEQUENCE [LARGE SCALE GENOMIC DNA]</scope>
    <source>
        <strain evidence="10 11">DSM 21481</strain>
    </source>
</reference>
<keyword evidence="3" id="KW-1003">Cell membrane</keyword>
<accession>A0A1T5KUR7</accession>
<dbReference type="STRING" id="526729.SAMN04324258_2452"/>
<gene>
    <name evidence="10" type="ORF">SAMN04324258_2452</name>
</gene>
<evidence type="ECO:0000256" key="6">
    <source>
        <dbReference type="ARBA" id="ARBA00023136"/>
    </source>
</evidence>
<feature type="transmembrane region" description="Helical" evidence="7">
    <location>
        <begin position="49"/>
        <end position="76"/>
    </location>
</feature>
<keyword evidence="6 7" id="KW-0472">Membrane</keyword>
<feature type="compositionally biased region" description="Basic and acidic residues" evidence="8">
    <location>
        <begin position="27"/>
        <end position="41"/>
    </location>
</feature>
<keyword evidence="5 7" id="KW-1133">Transmembrane helix</keyword>
<evidence type="ECO:0000256" key="3">
    <source>
        <dbReference type="ARBA" id="ARBA00022475"/>
    </source>
</evidence>
<comment type="subcellular location">
    <subcellularLocation>
        <location evidence="1 7">Cell membrane</location>
        <topology evidence="1 7">Multi-pass membrane protein</topology>
    </subcellularLocation>
</comment>
<dbReference type="CDD" id="cd06261">
    <property type="entry name" value="TM_PBP2"/>
    <property type="match status" value="1"/>
</dbReference>
<evidence type="ECO:0000256" key="8">
    <source>
        <dbReference type="SAM" id="MobiDB-lite"/>
    </source>
</evidence>